<keyword evidence="1" id="KW-0812">Transmembrane</keyword>
<accession>A0A223SCP2</accession>
<dbReference type="OrthoDB" id="4966979at2"/>
<dbReference type="KEGG" id="ngv:CDO52_26750"/>
<feature type="transmembrane region" description="Helical" evidence="1">
    <location>
        <begin position="224"/>
        <end position="245"/>
    </location>
</feature>
<organism evidence="3 4">
    <name type="scientific">Nocardiopsis gilva YIM 90087</name>
    <dbReference type="NCBI Taxonomy" id="1235441"/>
    <lineage>
        <taxon>Bacteria</taxon>
        <taxon>Bacillati</taxon>
        <taxon>Actinomycetota</taxon>
        <taxon>Actinomycetes</taxon>
        <taxon>Streptosporangiales</taxon>
        <taxon>Nocardiopsidaceae</taxon>
        <taxon>Nocardiopsis</taxon>
    </lineage>
</organism>
<reference evidence="3 4" key="1">
    <citation type="submission" date="2017-08" db="EMBL/GenBank/DDBJ databases">
        <title>The complete genome sequence of Nocardiopsis gilva YIM 90087.</title>
        <authorList>
            <person name="Yin M."/>
            <person name="Tang S."/>
        </authorList>
    </citation>
    <scope>NUCLEOTIDE SEQUENCE [LARGE SCALE GENOMIC DNA]</scope>
    <source>
        <strain evidence="3 4">YIM 90087</strain>
    </source>
</reference>
<dbReference type="PANTHER" id="PTHR30590">
    <property type="entry name" value="INNER MEMBRANE PROTEIN"/>
    <property type="match status" value="1"/>
</dbReference>
<sequence length="427" mass="45104">MAHESPAQQRRPRLAGVDIARGIALIGMFIAHLGVPFSAFAVSGDPYSIASGITESATFPDRVAALIWEGVSGRSAALFAMLAGVSLTFIAGLREVVTSAEDRRRIRVKIVVRAMVLIVVGYGLSAFGSVAVILHYYGLFFLLALPLLWLRGRALALIGGLVMLIGPVIGVPASAAAEEVIGDAPAVLIGVPHEPFFSYVLPGGLGDDPTLFELALPSDGLVDLLVSGTYPAVAYMAYVIVGMVVGRLDLRAAQTRARLVTIGLVGAVLGYAVSWVLVRLLPAEPPKVFGVEAEELLLADPHSDTTFELLGNTGTALVVLGLCLFAADRARHLLYPLASVGTMTLTLYSGHIAVMWLTEPLGSGYGGISDVLTHDAEIYVIAALLLSSLWRYRFGSGPLERMLTRAANGISDRVVPRPRAPTESVGV</sequence>
<feature type="transmembrane region" description="Helical" evidence="1">
    <location>
        <begin position="130"/>
        <end position="150"/>
    </location>
</feature>
<dbReference type="Proteomes" id="UP000215005">
    <property type="component" value="Chromosome"/>
</dbReference>
<feature type="transmembrane region" description="Helical" evidence="1">
    <location>
        <begin position="257"/>
        <end position="278"/>
    </location>
</feature>
<dbReference type="AlphaFoldDB" id="A0A223SCP2"/>
<evidence type="ECO:0000259" key="2">
    <source>
        <dbReference type="Pfam" id="PF04235"/>
    </source>
</evidence>
<keyword evidence="1" id="KW-0472">Membrane</keyword>
<dbReference type="InterPro" id="IPR052529">
    <property type="entry name" value="Bact_Transport_Assoc"/>
</dbReference>
<proteinExistence type="predicted"/>
<feature type="domain" description="DUF418" evidence="2">
    <location>
        <begin position="304"/>
        <end position="406"/>
    </location>
</feature>
<feature type="transmembrane region" description="Helical" evidence="1">
    <location>
        <begin position="157"/>
        <end position="177"/>
    </location>
</feature>
<evidence type="ECO:0000313" key="3">
    <source>
        <dbReference type="EMBL" id="ASU85918.1"/>
    </source>
</evidence>
<dbReference type="InterPro" id="IPR007349">
    <property type="entry name" value="DUF418"/>
</dbReference>
<feature type="transmembrane region" description="Helical" evidence="1">
    <location>
        <begin position="334"/>
        <end position="356"/>
    </location>
</feature>
<evidence type="ECO:0000313" key="4">
    <source>
        <dbReference type="Proteomes" id="UP000215005"/>
    </source>
</evidence>
<dbReference type="PANTHER" id="PTHR30590:SF3">
    <property type="entry name" value="HYPOTHETICAL MEMBRANE SPANNING PROTEIN"/>
    <property type="match status" value="1"/>
</dbReference>
<evidence type="ECO:0000256" key="1">
    <source>
        <dbReference type="SAM" id="Phobius"/>
    </source>
</evidence>
<dbReference type="RefSeq" id="WP_094932774.1">
    <property type="nucleotide sequence ID" value="NZ_CP022753.1"/>
</dbReference>
<dbReference type="Pfam" id="PF04235">
    <property type="entry name" value="DUF418"/>
    <property type="match status" value="1"/>
</dbReference>
<feature type="transmembrane region" description="Helical" evidence="1">
    <location>
        <begin position="309"/>
        <end position="327"/>
    </location>
</feature>
<feature type="transmembrane region" description="Helical" evidence="1">
    <location>
        <begin position="106"/>
        <end position="124"/>
    </location>
</feature>
<feature type="transmembrane region" description="Helical" evidence="1">
    <location>
        <begin position="76"/>
        <end position="94"/>
    </location>
</feature>
<keyword evidence="1" id="KW-1133">Transmembrane helix</keyword>
<gene>
    <name evidence="3" type="ORF">CDO52_26750</name>
</gene>
<dbReference type="EMBL" id="CP022753">
    <property type="protein sequence ID" value="ASU85918.1"/>
    <property type="molecule type" value="Genomic_DNA"/>
</dbReference>
<name>A0A223SCP2_9ACTN</name>
<keyword evidence="4" id="KW-1185">Reference proteome</keyword>
<protein>
    <recommendedName>
        <fullName evidence="2">DUF418 domain-containing protein</fullName>
    </recommendedName>
</protein>
<feature type="transmembrane region" description="Helical" evidence="1">
    <location>
        <begin position="20"/>
        <end position="42"/>
    </location>
</feature>
<feature type="transmembrane region" description="Helical" evidence="1">
    <location>
        <begin position="376"/>
        <end position="392"/>
    </location>
</feature>